<dbReference type="SUPFAM" id="SSF50341">
    <property type="entry name" value="CheW-like"/>
    <property type="match status" value="1"/>
</dbReference>
<dbReference type="Proteomes" id="UP001162030">
    <property type="component" value="Chromosome"/>
</dbReference>
<dbReference type="InterPro" id="IPR002545">
    <property type="entry name" value="CheW-lke_dom"/>
</dbReference>
<keyword evidence="4" id="KW-1185">Reference proteome</keyword>
<evidence type="ECO:0000313" key="3">
    <source>
        <dbReference type="EMBL" id="CAI8932014.1"/>
    </source>
</evidence>
<organism evidence="3 4">
    <name type="scientific">Methylocaldum szegediense</name>
    <dbReference type="NCBI Taxonomy" id="73780"/>
    <lineage>
        <taxon>Bacteria</taxon>
        <taxon>Pseudomonadati</taxon>
        <taxon>Pseudomonadota</taxon>
        <taxon>Gammaproteobacteria</taxon>
        <taxon>Methylococcales</taxon>
        <taxon>Methylococcaceae</taxon>
        <taxon>Methylocaldum</taxon>
    </lineage>
</organism>
<evidence type="ECO:0000256" key="1">
    <source>
        <dbReference type="SAM" id="MobiDB-lite"/>
    </source>
</evidence>
<proteinExistence type="predicted"/>
<dbReference type="PROSITE" id="PS50851">
    <property type="entry name" value="CHEW"/>
    <property type="match status" value="1"/>
</dbReference>
<feature type="region of interest" description="Disordered" evidence="1">
    <location>
        <begin position="35"/>
        <end position="59"/>
    </location>
</feature>
<dbReference type="EMBL" id="OX458333">
    <property type="protein sequence ID" value="CAI8932014.1"/>
    <property type="molecule type" value="Genomic_DNA"/>
</dbReference>
<dbReference type="RefSeq" id="WP_026609521.1">
    <property type="nucleotide sequence ID" value="NZ_OX458333.1"/>
</dbReference>
<dbReference type="Gene3D" id="2.40.50.180">
    <property type="entry name" value="CheA-289, Domain 4"/>
    <property type="match status" value="1"/>
</dbReference>
<dbReference type="SMART" id="SM00260">
    <property type="entry name" value="CheW"/>
    <property type="match status" value="1"/>
</dbReference>
<dbReference type="InterPro" id="IPR036061">
    <property type="entry name" value="CheW-like_dom_sf"/>
</dbReference>
<accession>A0ABN8XAI0</accession>
<dbReference type="Pfam" id="PF01584">
    <property type="entry name" value="CheW"/>
    <property type="match status" value="1"/>
</dbReference>
<protein>
    <submittedName>
        <fullName evidence="3">Chemotaxis signal transduction protein</fullName>
    </submittedName>
</protein>
<gene>
    <name evidence="3" type="ORF">MSZNOR_4062</name>
</gene>
<evidence type="ECO:0000259" key="2">
    <source>
        <dbReference type="PROSITE" id="PS50851"/>
    </source>
</evidence>
<feature type="domain" description="CheW-like" evidence="2">
    <location>
        <begin position="66"/>
        <end position="204"/>
    </location>
</feature>
<evidence type="ECO:0000313" key="4">
    <source>
        <dbReference type="Proteomes" id="UP001162030"/>
    </source>
</evidence>
<name>A0ABN8XAI0_9GAMM</name>
<reference evidence="3 4" key="1">
    <citation type="submission" date="2023-03" db="EMBL/GenBank/DDBJ databases">
        <authorList>
            <person name="Pearce D."/>
        </authorList>
    </citation>
    <scope>NUCLEOTIDE SEQUENCE [LARGE SCALE GENOMIC DNA]</scope>
    <source>
        <strain evidence="3">Msz</strain>
    </source>
</reference>
<dbReference type="Gene3D" id="2.30.30.40">
    <property type="entry name" value="SH3 Domains"/>
    <property type="match status" value="1"/>
</dbReference>
<sequence>MKAGRPRQTKTGWQEQVVLFYLRGLLNQTFGQAEGVAAEPEEPRASTIPEETSTEPARVPDWGRPEFQVVCFRIGRMVLAAPLAEVRRIERLDDKTVVTVLPGKPAWFQGIARFQGELIQLADAGLLISGKRSAPVDGDRRHVLLLNDGRWGLVCGDIVGLVRLHESDVSWRANQKRRAWAVGTIKDRLCVLVDPSNLIPVGRCSDTNTMALHGSE</sequence>